<gene>
    <name evidence="1" type="ORF">A2730_02365</name>
</gene>
<evidence type="ECO:0008006" key="3">
    <source>
        <dbReference type="Google" id="ProtNLM"/>
    </source>
</evidence>
<evidence type="ECO:0000313" key="1">
    <source>
        <dbReference type="EMBL" id="OGZ64255.1"/>
    </source>
</evidence>
<protein>
    <recommendedName>
        <fullName evidence="3">Sulfotransferase domain-containing protein</fullName>
    </recommendedName>
</protein>
<dbReference type="SUPFAM" id="SSF52540">
    <property type="entry name" value="P-loop containing nucleoside triphosphate hydrolases"/>
    <property type="match status" value="1"/>
</dbReference>
<organism evidence="1 2">
    <name type="scientific">Candidatus Staskawiczbacteria bacterium RIFCSPHIGHO2_01_FULL_39_25</name>
    <dbReference type="NCBI Taxonomy" id="1802202"/>
    <lineage>
        <taxon>Bacteria</taxon>
        <taxon>Candidatus Staskawicziibacteriota</taxon>
    </lineage>
</organism>
<name>A0A1G2HP98_9BACT</name>
<comment type="caution">
    <text evidence="1">The sequence shown here is derived from an EMBL/GenBank/DDBJ whole genome shotgun (WGS) entry which is preliminary data.</text>
</comment>
<dbReference type="InterPro" id="IPR027417">
    <property type="entry name" value="P-loop_NTPase"/>
</dbReference>
<dbReference type="STRING" id="1802202.A2730_02365"/>
<sequence>MKLKPLFITAPSRSGSTLLTRLLNCTTNIVVVNEPINSVDITDRDNITAIFHTIEENLRHGFVTQRVDQGGMEVTDTFPPSKMKWEDLSRSSKGVRVIGVKKPFPAFSNKDFFRPFTQE</sequence>
<dbReference type="EMBL" id="MHOO01000007">
    <property type="protein sequence ID" value="OGZ64255.1"/>
    <property type="molecule type" value="Genomic_DNA"/>
</dbReference>
<dbReference type="AlphaFoldDB" id="A0A1G2HP98"/>
<reference evidence="1 2" key="1">
    <citation type="journal article" date="2016" name="Nat. Commun.">
        <title>Thousands of microbial genomes shed light on interconnected biogeochemical processes in an aquifer system.</title>
        <authorList>
            <person name="Anantharaman K."/>
            <person name="Brown C.T."/>
            <person name="Hug L.A."/>
            <person name="Sharon I."/>
            <person name="Castelle C.J."/>
            <person name="Probst A.J."/>
            <person name="Thomas B.C."/>
            <person name="Singh A."/>
            <person name="Wilkins M.J."/>
            <person name="Karaoz U."/>
            <person name="Brodie E.L."/>
            <person name="Williams K.H."/>
            <person name="Hubbard S.S."/>
            <person name="Banfield J.F."/>
        </authorList>
    </citation>
    <scope>NUCLEOTIDE SEQUENCE [LARGE SCALE GENOMIC DNA]</scope>
</reference>
<evidence type="ECO:0000313" key="2">
    <source>
        <dbReference type="Proteomes" id="UP000176855"/>
    </source>
</evidence>
<dbReference type="Proteomes" id="UP000176855">
    <property type="component" value="Unassembled WGS sequence"/>
</dbReference>
<proteinExistence type="predicted"/>
<dbReference type="Gene3D" id="3.40.50.300">
    <property type="entry name" value="P-loop containing nucleotide triphosphate hydrolases"/>
    <property type="match status" value="1"/>
</dbReference>
<accession>A0A1G2HP98</accession>